<keyword evidence="2 6" id="KW-0547">Nucleotide-binding</keyword>
<feature type="binding site" evidence="6">
    <location>
        <begin position="32"/>
        <end position="39"/>
    </location>
    <ligand>
        <name>ATP</name>
        <dbReference type="ChEBI" id="CHEBI:30616"/>
    </ligand>
</feature>
<dbReference type="GO" id="GO:0016887">
    <property type="term" value="F:ATP hydrolysis activity"/>
    <property type="evidence" value="ECO:0007669"/>
    <property type="project" value="InterPro"/>
</dbReference>
<sequence>MFLKRVEMQGFKSFADKTVIEFNHPITGIVGPNGCGKSNITDAIRWVLGEQSAKSMRGDKMNDVIFAGSANRRKVNLAEVTLVFDNSDHILNQQEGEVEVTRRLYRESGEANYLINHRPVRLKDIVDLFLDTGLGKDSLSIISQGNVLSFAESKPIERRSIFEEAAGVAKYKKRKLETLSRLERSEQNLEQNRLVLSELEKQVSPLKRQAKKAELYREKKQRLQKIEISVLVNSIQSLYEDLEALDQQLFEINTKKTVCQTDIEVGESQIQVWRKEIHEMDHRVQKLQDELMNANNSIVALEARKSEWEEKSKYILEVGDAKQRQQELQHLYQNAKLEYEDRLARQNSYEQAIQLSQNQLASISTELLDYKNELDISSFRYQKMENQLQVLEQLQKNPFNHHAGLKAIVEHQSSLNGIIGVIGQLIQVQPNYEEAISTALGGAIHQVLTENEVAARHAIDFLKRNQAGRCTFLPLTVCQARYISKEVLTIAQNQDGYLGLASDYVHIDEKYQAVVAALLQNVLVVENLEKGNILSSLIHRQYKIVTLDGEVIHRGGSMTGGRFKQETNLMTIKKEFHAVRANLEALLAKRELAQKKYEKGEADRKKVASILEENRLSLASLLPVVEAKKARMDKYHADLELLGQHDQKKEEGPSFIFDLNEAYQMRDEVTKKIQSLRQERYQLGNQLERKEAQLRQKRSELNDVQQDSHHLEIEKSKQETKLETNLQRLSSEYQMTYQFAKKKVDVHDFKQEEMEVQQLRQDIEALGNINMEAPEQYAEVNERYELLEKHIQEIETSIEQLLKAVDEMDEVMKKQFEETFIQVNEAFGETFSAIYGGGKAFLRLQDPDDLLGTGIEIFAQPPGKTVHNNLLFSGGEKSLIALSVLFAILKVKPIPLVILDEVEAALDPANVSRFAQYLTHYVEKSQFLVVTHRPGTMEKADVLYGVTMQQQGVSSLLKVNLVEAIHYGADDKKGDGE</sequence>
<dbReference type="CDD" id="cd03278">
    <property type="entry name" value="ABC_SMC_barmotin"/>
    <property type="match status" value="1"/>
</dbReference>
<dbReference type="Gene3D" id="3.40.50.300">
    <property type="entry name" value="P-loop containing nucleotide triphosphate hydrolases"/>
    <property type="match status" value="2"/>
</dbReference>
<protein>
    <recommendedName>
        <fullName evidence="6">Chromosome partition protein Smc</fullName>
    </recommendedName>
</protein>
<dbReference type="SUPFAM" id="SSF75553">
    <property type="entry name" value="Smc hinge domain"/>
    <property type="match status" value="1"/>
</dbReference>
<dbReference type="SUPFAM" id="SSF52540">
    <property type="entry name" value="P-loop containing nucleoside triphosphate hydrolases"/>
    <property type="match status" value="1"/>
</dbReference>
<dbReference type="Proteomes" id="UP000005017">
    <property type="component" value="Unassembled WGS sequence"/>
</dbReference>
<gene>
    <name evidence="6 8" type="primary">smc</name>
    <name evidence="8" type="ORF">HMPREF9013_0378</name>
</gene>
<keyword evidence="4 6" id="KW-0175">Coiled coil</keyword>
<dbReference type="InterPro" id="IPR003395">
    <property type="entry name" value="RecF/RecN/SMC_N"/>
</dbReference>
<dbReference type="InterPro" id="IPR027417">
    <property type="entry name" value="P-loop_NTPase"/>
</dbReference>
<dbReference type="GO" id="GO:0005524">
    <property type="term" value="F:ATP binding"/>
    <property type="evidence" value="ECO:0007669"/>
    <property type="project" value="UniProtKB-UniRule"/>
</dbReference>
<dbReference type="GO" id="GO:0006260">
    <property type="term" value="P:DNA replication"/>
    <property type="evidence" value="ECO:0007669"/>
    <property type="project" value="UniProtKB-UniRule"/>
</dbReference>
<dbReference type="Pfam" id="PF02463">
    <property type="entry name" value="SMC_N"/>
    <property type="match status" value="1"/>
</dbReference>
<dbReference type="GO" id="GO:0007059">
    <property type="term" value="P:chromosome segregation"/>
    <property type="evidence" value="ECO:0007669"/>
    <property type="project" value="UniProtKB-UniRule"/>
</dbReference>
<evidence type="ECO:0000313" key="9">
    <source>
        <dbReference type="Proteomes" id="UP000005017"/>
    </source>
</evidence>
<dbReference type="SMART" id="SM00968">
    <property type="entry name" value="SMC_hinge"/>
    <property type="match status" value="1"/>
</dbReference>
<evidence type="ECO:0000256" key="2">
    <source>
        <dbReference type="ARBA" id="ARBA00022741"/>
    </source>
</evidence>
<dbReference type="RefSeq" id="WP_006627451.1">
    <property type="nucleotide sequence ID" value="NZ_ADFR01000014.1"/>
</dbReference>
<feature type="coiled-coil region" evidence="6">
    <location>
        <begin position="659"/>
        <end position="714"/>
    </location>
</feature>
<feature type="coiled-coil region" evidence="6">
    <location>
        <begin position="749"/>
        <end position="818"/>
    </location>
</feature>
<dbReference type="Gene3D" id="1.20.1060.20">
    <property type="match status" value="1"/>
</dbReference>
<dbReference type="Pfam" id="PF06470">
    <property type="entry name" value="SMC_hinge"/>
    <property type="match status" value="1"/>
</dbReference>
<evidence type="ECO:0000256" key="3">
    <source>
        <dbReference type="ARBA" id="ARBA00022840"/>
    </source>
</evidence>
<comment type="domain">
    <text evidence="6">Contains large globular domains required for ATP hydrolysis at each terminus and a third globular domain forming a flexible hinge near the middle of the molecule. These domains are separated by coiled-coil structures.</text>
</comment>
<comment type="subcellular location">
    <subcellularLocation>
        <location evidence="6">Cytoplasm</location>
    </subcellularLocation>
</comment>
<dbReference type="OrthoDB" id="9808768at2"/>
<organism evidence="8 9">
    <name type="scientific">Bulleidia extructa W1219</name>
    <dbReference type="NCBI Taxonomy" id="679192"/>
    <lineage>
        <taxon>Bacteria</taxon>
        <taxon>Bacillati</taxon>
        <taxon>Bacillota</taxon>
        <taxon>Erysipelotrichia</taxon>
        <taxon>Erysipelotrichales</taxon>
        <taxon>Erysipelotrichaceae</taxon>
        <taxon>Bulleidia</taxon>
    </lineage>
</organism>
<name>D2MPY8_9FIRM</name>
<comment type="subunit">
    <text evidence="6">Homodimer.</text>
</comment>
<dbReference type="GO" id="GO:0005694">
    <property type="term" value="C:chromosome"/>
    <property type="evidence" value="ECO:0007669"/>
    <property type="project" value="InterPro"/>
</dbReference>
<evidence type="ECO:0000256" key="1">
    <source>
        <dbReference type="ARBA" id="ARBA00022490"/>
    </source>
</evidence>
<keyword evidence="1 6" id="KW-0963">Cytoplasm</keyword>
<evidence type="ECO:0000313" key="8">
    <source>
        <dbReference type="EMBL" id="EFC05441.1"/>
    </source>
</evidence>
<dbReference type="STRING" id="679192.HMPREF9013_0378"/>
<dbReference type="PIRSF" id="PIRSF005719">
    <property type="entry name" value="SMC"/>
    <property type="match status" value="1"/>
</dbReference>
<dbReference type="GO" id="GO:0005737">
    <property type="term" value="C:cytoplasm"/>
    <property type="evidence" value="ECO:0007669"/>
    <property type="project" value="UniProtKB-SubCell"/>
</dbReference>
<comment type="similarity">
    <text evidence="6">Belongs to the SMC family.</text>
</comment>
<dbReference type="eggNOG" id="COG1196">
    <property type="taxonomic scope" value="Bacteria"/>
</dbReference>
<dbReference type="PANTHER" id="PTHR43977">
    <property type="entry name" value="STRUCTURAL MAINTENANCE OF CHROMOSOMES PROTEIN 3"/>
    <property type="match status" value="1"/>
</dbReference>
<proteinExistence type="inferred from homology"/>
<dbReference type="GO" id="GO:0007062">
    <property type="term" value="P:sister chromatid cohesion"/>
    <property type="evidence" value="ECO:0007669"/>
    <property type="project" value="InterPro"/>
</dbReference>
<dbReference type="HAMAP" id="MF_01894">
    <property type="entry name" value="Smc_prok"/>
    <property type="match status" value="1"/>
</dbReference>
<comment type="caution">
    <text evidence="8">The sequence shown here is derived from an EMBL/GenBank/DDBJ whole genome shotgun (WGS) entry which is preliminary data.</text>
</comment>
<evidence type="ECO:0000256" key="4">
    <source>
        <dbReference type="ARBA" id="ARBA00023054"/>
    </source>
</evidence>
<comment type="function">
    <text evidence="6">Required for chromosome condensation and partitioning.</text>
</comment>
<dbReference type="InterPro" id="IPR036277">
    <property type="entry name" value="SMC_hinge_sf"/>
</dbReference>
<keyword evidence="9" id="KW-1185">Reference proteome</keyword>
<dbReference type="SUPFAM" id="SSF57997">
    <property type="entry name" value="Tropomyosin"/>
    <property type="match status" value="1"/>
</dbReference>
<keyword evidence="5 6" id="KW-0238">DNA-binding</keyword>
<accession>D2MPY8</accession>
<reference evidence="9" key="1">
    <citation type="submission" date="2009-12" db="EMBL/GenBank/DDBJ databases">
        <title>Sequence of Clostridiales genomosp. BVAB3 str. UPII9-5.</title>
        <authorList>
            <person name="Madupu R."/>
            <person name="Durkin A.S."/>
            <person name="Torralba M."/>
            <person name="Methe B."/>
            <person name="Sutton G.G."/>
            <person name="Strausberg R.L."/>
            <person name="Nelson K.E."/>
        </authorList>
    </citation>
    <scope>NUCLEOTIDE SEQUENCE [LARGE SCALE GENOMIC DNA]</scope>
    <source>
        <strain evidence="9">W1219</strain>
    </source>
</reference>
<dbReference type="EMBL" id="ADFR01000014">
    <property type="protein sequence ID" value="EFC05441.1"/>
    <property type="molecule type" value="Genomic_DNA"/>
</dbReference>
<dbReference type="InterPro" id="IPR024704">
    <property type="entry name" value="SMC"/>
</dbReference>
<evidence type="ECO:0000256" key="5">
    <source>
        <dbReference type="ARBA" id="ARBA00023125"/>
    </source>
</evidence>
<dbReference type="Gene3D" id="3.30.70.1620">
    <property type="match status" value="1"/>
</dbReference>
<feature type="domain" description="SMC hinge" evidence="7">
    <location>
        <begin position="416"/>
        <end position="535"/>
    </location>
</feature>
<evidence type="ECO:0000259" key="7">
    <source>
        <dbReference type="SMART" id="SM00968"/>
    </source>
</evidence>
<dbReference type="InterPro" id="IPR010935">
    <property type="entry name" value="SMC_hinge"/>
</dbReference>
<evidence type="ECO:0000256" key="6">
    <source>
        <dbReference type="HAMAP-Rule" id="MF_01894"/>
    </source>
</evidence>
<dbReference type="AlphaFoldDB" id="D2MPY8"/>
<dbReference type="InterPro" id="IPR011890">
    <property type="entry name" value="SMC_prok"/>
</dbReference>
<dbReference type="GO" id="GO:0003677">
    <property type="term" value="F:DNA binding"/>
    <property type="evidence" value="ECO:0007669"/>
    <property type="project" value="UniProtKB-UniRule"/>
</dbReference>
<feature type="coiled-coil region" evidence="6">
    <location>
        <begin position="168"/>
        <end position="373"/>
    </location>
</feature>
<keyword evidence="3 6" id="KW-0067">ATP-binding</keyword>
<dbReference type="GO" id="GO:0030261">
    <property type="term" value="P:chromosome condensation"/>
    <property type="evidence" value="ECO:0007669"/>
    <property type="project" value="InterPro"/>
</dbReference>